<dbReference type="InterPro" id="IPR006501">
    <property type="entry name" value="Pectinesterase_inhib_dom"/>
</dbReference>
<feature type="domain" description="Pectinesterase inhibitor" evidence="2">
    <location>
        <begin position="52"/>
        <end position="142"/>
    </location>
</feature>
<dbReference type="NCBIfam" id="TIGR01614">
    <property type="entry name" value="PME_inhib"/>
    <property type="match status" value="1"/>
</dbReference>
<evidence type="ECO:0000259" key="2">
    <source>
        <dbReference type="Pfam" id="PF04043"/>
    </source>
</evidence>
<dbReference type="AlphaFoldDB" id="A0AAQ3JQH1"/>
<dbReference type="PANTHER" id="PTHR31080">
    <property type="entry name" value="PECTINESTERASE INHIBITOR-LIKE"/>
    <property type="match status" value="1"/>
</dbReference>
<dbReference type="Proteomes" id="UP001327560">
    <property type="component" value="Chromosome 1"/>
</dbReference>
<keyword evidence="1" id="KW-0732">Signal</keyword>
<dbReference type="EMBL" id="CP136890">
    <property type="protein sequence ID" value="WOK94236.1"/>
    <property type="molecule type" value="Genomic_DNA"/>
</dbReference>
<proteinExistence type="predicted"/>
<dbReference type="CDD" id="cd15798">
    <property type="entry name" value="PMEI-like_3"/>
    <property type="match status" value="1"/>
</dbReference>
<evidence type="ECO:0000313" key="4">
    <source>
        <dbReference type="Proteomes" id="UP001327560"/>
    </source>
</evidence>
<dbReference type="InterPro" id="IPR035513">
    <property type="entry name" value="Invertase/methylesterase_inhib"/>
</dbReference>
<protein>
    <recommendedName>
        <fullName evidence="2">Pectinesterase inhibitor domain-containing protein</fullName>
    </recommendedName>
</protein>
<gene>
    <name evidence="3" type="ORF">Cni_G02938</name>
</gene>
<accession>A0AAQ3JQH1</accession>
<dbReference type="PANTHER" id="PTHR31080:SF274">
    <property type="entry name" value="PECTINESTERASE_PECTINESTERASE INHIBITOR 26"/>
    <property type="match status" value="1"/>
</dbReference>
<dbReference type="SUPFAM" id="SSF101148">
    <property type="entry name" value="Plant invertase/pectin methylesterase inhibitor"/>
    <property type="match status" value="1"/>
</dbReference>
<reference evidence="3 4" key="1">
    <citation type="submission" date="2023-10" db="EMBL/GenBank/DDBJ databases">
        <title>Chromosome-scale genome assembly provides insights into flower coloration mechanisms of Canna indica.</title>
        <authorList>
            <person name="Li C."/>
        </authorList>
    </citation>
    <scope>NUCLEOTIDE SEQUENCE [LARGE SCALE GENOMIC DNA]</scope>
    <source>
        <tissue evidence="3">Flower</tissue>
    </source>
</reference>
<keyword evidence="4" id="KW-1185">Reference proteome</keyword>
<sequence length="159" mass="17182">MVNKVLLGALSAIFVLAVTIGAVAVVLRTVHRAGSDFTVPPESDHELVTKSKSIASFCASTDYNDACEQTLKSAVNTSEATPKQVVQTVVKATMSEIEAAVRLAVNISQHVHANDSMNQMALDDCKRLFDDAVQEINAAFLHTHDLRALAKRLIAHKDK</sequence>
<dbReference type="InterPro" id="IPR051955">
    <property type="entry name" value="PME_Inhibitor"/>
</dbReference>
<name>A0AAQ3JQH1_9LILI</name>
<dbReference type="GO" id="GO:0004857">
    <property type="term" value="F:enzyme inhibitor activity"/>
    <property type="evidence" value="ECO:0007669"/>
    <property type="project" value="InterPro"/>
</dbReference>
<dbReference type="Pfam" id="PF04043">
    <property type="entry name" value="PMEI"/>
    <property type="match status" value="1"/>
</dbReference>
<dbReference type="Gene3D" id="1.20.140.40">
    <property type="entry name" value="Invertase/pectin methylesterase inhibitor family protein"/>
    <property type="match status" value="1"/>
</dbReference>
<evidence type="ECO:0000256" key="1">
    <source>
        <dbReference type="ARBA" id="ARBA00022729"/>
    </source>
</evidence>
<organism evidence="3 4">
    <name type="scientific">Canna indica</name>
    <name type="common">Indian-shot</name>
    <dbReference type="NCBI Taxonomy" id="4628"/>
    <lineage>
        <taxon>Eukaryota</taxon>
        <taxon>Viridiplantae</taxon>
        <taxon>Streptophyta</taxon>
        <taxon>Embryophyta</taxon>
        <taxon>Tracheophyta</taxon>
        <taxon>Spermatophyta</taxon>
        <taxon>Magnoliopsida</taxon>
        <taxon>Liliopsida</taxon>
        <taxon>Zingiberales</taxon>
        <taxon>Cannaceae</taxon>
        <taxon>Canna</taxon>
    </lineage>
</organism>
<evidence type="ECO:0000313" key="3">
    <source>
        <dbReference type="EMBL" id="WOK94236.1"/>
    </source>
</evidence>